<feature type="active site" evidence="4">
    <location>
        <position position="278"/>
    </location>
</feature>
<keyword evidence="3" id="KW-0378">Hydrolase</keyword>
<dbReference type="SMART" id="SM00869">
    <property type="entry name" value="Autotransporter"/>
    <property type="match status" value="1"/>
</dbReference>
<feature type="active site" evidence="4">
    <location>
        <position position="281"/>
    </location>
</feature>
<dbReference type="AlphaFoldDB" id="A0A9D7HMP7"/>
<evidence type="ECO:0000256" key="2">
    <source>
        <dbReference type="ARBA" id="ARBA00022729"/>
    </source>
</evidence>
<dbReference type="PROSITE" id="PS51208">
    <property type="entry name" value="AUTOTRANSPORTER"/>
    <property type="match status" value="1"/>
</dbReference>
<organism evidence="7 8">
    <name type="scientific">Candidatus Methylophosphatis roskildensis</name>
    <dbReference type="NCBI Taxonomy" id="2899263"/>
    <lineage>
        <taxon>Bacteria</taxon>
        <taxon>Pseudomonadati</taxon>
        <taxon>Pseudomonadota</taxon>
        <taxon>Betaproteobacteria</taxon>
        <taxon>Nitrosomonadales</taxon>
        <taxon>Sterolibacteriaceae</taxon>
        <taxon>Candidatus Methylophosphatis</taxon>
    </lineage>
</organism>
<proteinExistence type="inferred from homology"/>
<evidence type="ECO:0000256" key="3">
    <source>
        <dbReference type="ARBA" id="ARBA00022801"/>
    </source>
</evidence>
<dbReference type="InterPro" id="IPR036514">
    <property type="entry name" value="SGNH_hydro_sf"/>
</dbReference>
<keyword evidence="2 5" id="KW-0732">Signal</keyword>
<dbReference type="Pfam" id="PF03797">
    <property type="entry name" value="Autotransporter"/>
    <property type="match status" value="1"/>
</dbReference>
<dbReference type="PIRSF" id="PIRSF037375">
    <property type="entry name" value="Autotrns_EstA"/>
    <property type="match status" value="1"/>
</dbReference>
<dbReference type="NCBIfam" id="TIGR01414">
    <property type="entry name" value="autotrans_barl"/>
    <property type="match status" value="1"/>
</dbReference>
<dbReference type="GO" id="GO:0019867">
    <property type="term" value="C:outer membrane"/>
    <property type="evidence" value="ECO:0007669"/>
    <property type="project" value="InterPro"/>
</dbReference>
<dbReference type="Proteomes" id="UP000807785">
    <property type="component" value="Unassembled WGS sequence"/>
</dbReference>
<dbReference type="InterPro" id="IPR006315">
    <property type="entry name" value="OM_autotransptr_brl_dom"/>
</dbReference>
<dbReference type="CDD" id="cd01847">
    <property type="entry name" value="Triacylglycerol_lipase_like"/>
    <property type="match status" value="1"/>
</dbReference>
<dbReference type="EMBL" id="JADJEV010000004">
    <property type="protein sequence ID" value="MBK6973973.1"/>
    <property type="molecule type" value="Genomic_DNA"/>
</dbReference>
<feature type="signal peptide" evidence="5">
    <location>
        <begin position="1"/>
        <end position="21"/>
    </location>
</feature>
<feature type="active site" description="Nucleophile" evidence="4">
    <location>
        <position position="32"/>
    </location>
</feature>
<feature type="domain" description="Autotransporter" evidence="6">
    <location>
        <begin position="332"/>
        <end position="607"/>
    </location>
</feature>
<sequence>MIKHSLMAASVALAVGNPAFAQYSGTVFFGDSLTDSGTFSAVGAVPPGVGRFTTNPGPVWSEVLAATYGTSATPAVTGGTNFAVGGARVTSLPGIPPQPPTDQATPVAAQISTYLAGTGGQADGSTLYTVWAGANDLFFIASSPASAQAYLAQTSGELVAQIGRLQAAGARYIIVPNLPDIGSTPFGLSQGAAGAAGLTQLSQGYNQLLFVGIESAGLSVIPVDTFTLLREIVASPAAYGFTDPQAATIPACGTTPSLVCSAASLRPGSTPFNTVFADGVHPTTGAHQILADFVAAQLAAPGQISLLAESAVKTRSALTETIYNQIASAKFASSGPTRVWASLGGGRLKFEQNADFAGAKGNPYGLTIGLDHRVAPDLLVGVAGNASRVDPDFGGGGGFEQKELALSLYAAWDSGPLRLSTIGTLGRSEFDVTRDVHLGPATRSIHGSTGGNNASLALRGAFELGAGGFSHGPFVGMNLQRIDIDQFTESDGGSAALGYQRQRRTSAIGSLGYQASLDMGSVQPFGRLSVEHEFRDNDRSITAFLTSMAAPSFDLPAAKLERTWGSATLGATMKFAPNLTGSLALSSQFAQSNVRNFGAQFSLNMGF</sequence>
<dbReference type="Gene3D" id="2.40.128.130">
    <property type="entry name" value="Autotransporter beta-domain"/>
    <property type="match status" value="1"/>
</dbReference>
<accession>A0A9D7HMP7</accession>
<evidence type="ECO:0000313" key="7">
    <source>
        <dbReference type="EMBL" id="MBK6973973.1"/>
    </source>
</evidence>
<dbReference type="PANTHER" id="PTHR45648:SF22">
    <property type="entry name" value="GDSL LIPASE_ACYLHYDROLASE FAMILY PROTEIN (AFU_ORTHOLOGUE AFUA_4G14700)"/>
    <property type="match status" value="1"/>
</dbReference>
<dbReference type="InterPro" id="IPR051058">
    <property type="entry name" value="GDSL_Est/Lipase"/>
</dbReference>
<evidence type="ECO:0000313" key="8">
    <source>
        <dbReference type="Proteomes" id="UP000807785"/>
    </source>
</evidence>
<dbReference type="PANTHER" id="PTHR45648">
    <property type="entry name" value="GDSL LIPASE/ACYLHYDROLASE FAMILY PROTEIN (AFU_ORTHOLOGUE AFUA_4G14700)"/>
    <property type="match status" value="1"/>
</dbReference>
<dbReference type="InterPro" id="IPR001087">
    <property type="entry name" value="GDSL"/>
</dbReference>
<feature type="chain" id="PRO_5039676447" evidence="5">
    <location>
        <begin position="22"/>
        <end position="607"/>
    </location>
</feature>
<gene>
    <name evidence="7" type="ORF">IPH26_13920</name>
</gene>
<dbReference type="GO" id="GO:0016788">
    <property type="term" value="F:hydrolase activity, acting on ester bonds"/>
    <property type="evidence" value="ECO:0007669"/>
    <property type="project" value="InterPro"/>
</dbReference>
<dbReference type="SUPFAM" id="SSF52266">
    <property type="entry name" value="SGNH hydrolase"/>
    <property type="match status" value="1"/>
</dbReference>
<comment type="similarity">
    <text evidence="1">Belongs to the 'GDSL' lipolytic enzyme family.</text>
</comment>
<dbReference type="Gene3D" id="3.40.50.1110">
    <property type="entry name" value="SGNH hydrolase"/>
    <property type="match status" value="1"/>
</dbReference>
<reference evidence="7" key="1">
    <citation type="submission" date="2020-10" db="EMBL/GenBank/DDBJ databases">
        <title>Connecting structure to function with the recovery of over 1000 high-quality activated sludge metagenome-assembled genomes encoding full-length rRNA genes using long-read sequencing.</title>
        <authorList>
            <person name="Singleton C.M."/>
            <person name="Petriglieri F."/>
            <person name="Kristensen J.M."/>
            <person name="Kirkegaard R.H."/>
            <person name="Michaelsen T.Y."/>
            <person name="Andersen M.H."/>
            <person name="Karst S.M."/>
            <person name="Dueholm M.S."/>
            <person name="Nielsen P.H."/>
            <person name="Albertsen M."/>
        </authorList>
    </citation>
    <scope>NUCLEOTIDE SEQUENCE</scope>
    <source>
        <strain evidence="7">Bjer_18-Q3-R1-45_BAT3C.347</strain>
    </source>
</reference>
<comment type="caution">
    <text evidence="7">The sequence shown here is derived from an EMBL/GenBank/DDBJ whole genome shotgun (WGS) entry which is preliminary data.</text>
</comment>
<name>A0A9D7HMP7_9PROT</name>
<dbReference type="SUPFAM" id="SSF103515">
    <property type="entry name" value="Autotransporter"/>
    <property type="match status" value="1"/>
</dbReference>
<dbReference type="InterPro" id="IPR036709">
    <property type="entry name" value="Autotransporte_beta_dom_sf"/>
</dbReference>
<dbReference type="InterPro" id="IPR005546">
    <property type="entry name" value="Autotransporte_beta"/>
</dbReference>
<protein>
    <submittedName>
        <fullName evidence="7">Autotransporter domain-containing protein</fullName>
    </submittedName>
</protein>
<evidence type="ECO:0000259" key="6">
    <source>
        <dbReference type="PROSITE" id="PS51208"/>
    </source>
</evidence>
<evidence type="ECO:0000256" key="1">
    <source>
        <dbReference type="ARBA" id="ARBA00008668"/>
    </source>
</evidence>
<evidence type="ECO:0000256" key="5">
    <source>
        <dbReference type="SAM" id="SignalP"/>
    </source>
</evidence>
<evidence type="ECO:0000256" key="4">
    <source>
        <dbReference type="PIRSR" id="PIRSR037375-1"/>
    </source>
</evidence>
<dbReference type="Pfam" id="PF00657">
    <property type="entry name" value="Lipase_GDSL"/>
    <property type="match status" value="1"/>
</dbReference>
<dbReference type="InterPro" id="IPR017186">
    <property type="entry name" value="Lipase_autotranspt_EstA"/>
</dbReference>